<comment type="caution">
    <text evidence="5">The sequence shown here is derived from an EMBL/GenBank/DDBJ whole genome shotgun (WGS) entry which is preliminary data.</text>
</comment>
<evidence type="ECO:0000256" key="2">
    <source>
        <dbReference type="SAM" id="MobiDB-lite"/>
    </source>
</evidence>
<dbReference type="EMBL" id="QGGM01000006">
    <property type="protein sequence ID" value="PWK12948.1"/>
    <property type="molecule type" value="Genomic_DNA"/>
</dbReference>
<proteinExistence type="inferred from homology"/>
<keyword evidence="6" id="KW-1185">Reference proteome</keyword>
<dbReference type="Gene3D" id="1.10.530.10">
    <property type="match status" value="1"/>
</dbReference>
<feature type="compositionally biased region" description="Low complexity" evidence="2">
    <location>
        <begin position="259"/>
        <end position="280"/>
    </location>
</feature>
<evidence type="ECO:0000313" key="6">
    <source>
        <dbReference type="Proteomes" id="UP000245655"/>
    </source>
</evidence>
<reference evidence="5 6" key="1">
    <citation type="submission" date="2018-05" db="EMBL/GenBank/DDBJ databases">
        <title>Genomic Encyclopedia of Type Strains, Phase IV (KMG-IV): sequencing the most valuable type-strain genomes for metagenomic binning, comparative biology and taxonomic classification.</title>
        <authorList>
            <person name="Goeker M."/>
        </authorList>
    </citation>
    <scope>NUCLEOTIDE SEQUENCE [LARGE SCALE GENOMIC DNA]</scope>
    <source>
        <strain evidence="5 6">DSM 7229</strain>
    </source>
</reference>
<feature type="region of interest" description="Disordered" evidence="2">
    <location>
        <begin position="258"/>
        <end position="280"/>
    </location>
</feature>
<organism evidence="5 6">
    <name type="scientific">Psychrobacter immobilis</name>
    <dbReference type="NCBI Taxonomy" id="498"/>
    <lineage>
        <taxon>Bacteria</taxon>
        <taxon>Pseudomonadati</taxon>
        <taxon>Pseudomonadota</taxon>
        <taxon>Gammaproteobacteria</taxon>
        <taxon>Moraxellales</taxon>
        <taxon>Moraxellaceae</taxon>
        <taxon>Psychrobacter</taxon>
    </lineage>
</organism>
<evidence type="ECO:0000259" key="4">
    <source>
        <dbReference type="Pfam" id="PF01464"/>
    </source>
</evidence>
<dbReference type="PROSITE" id="PS00922">
    <property type="entry name" value="TRANSGLYCOSYLASE"/>
    <property type="match status" value="1"/>
</dbReference>
<feature type="signal peptide" evidence="3">
    <location>
        <begin position="1"/>
        <end position="39"/>
    </location>
</feature>
<feature type="domain" description="Transglycosylase SLT" evidence="4">
    <location>
        <begin position="109"/>
        <end position="217"/>
    </location>
</feature>
<evidence type="ECO:0000313" key="5">
    <source>
        <dbReference type="EMBL" id="PWK12948.1"/>
    </source>
</evidence>
<gene>
    <name evidence="5" type="ORF">C8D84_10678</name>
</gene>
<dbReference type="GO" id="GO:0008933">
    <property type="term" value="F:peptidoglycan lytic transglycosylase activity"/>
    <property type="evidence" value="ECO:0007669"/>
    <property type="project" value="InterPro"/>
</dbReference>
<dbReference type="InterPro" id="IPR008258">
    <property type="entry name" value="Transglycosylase_SLT_dom_1"/>
</dbReference>
<dbReference type="Proteomes" id="UP000245655">
    <property type="component" value="Unassembled WGS sequence"/>
</dbReference>
<dbReference type="PANTHER" id="PTHR37423:SF2">
    <property type="entry name" value="MEMBRANE-BOUND LYTIC MUREIN TRANSGLYCOSYLASE C"/>
    <property type="match status" value="1"/>
</dbReference>
<comment type="similarity">
    <text evidence="1">Belongs to the transglycosylase Slt family.</text>
</comment>
<dbReference type="PANTHER" id="PTHR37423">
    <property type="entry name" value="SOLUBLE LYTIC MUREIN TRANSGLYCOSYLASE-RELATED"/>
    <property type="match status" value="1"/>
</dbReference>
<feature type="region of interest" description="Disordered" evidence="2">
    <location>
        <begin position="82"/>
        <end position="103"/>
    </location>
</feature>
<name>A0A2V2A2Q0_PSYIM</name>
<keyword evidence="3" id="KW-0732">Signal</keyword>
<sequence length="280" mass="30221">MKSDNPMINVTTLVTRCLSPVLLTAVALSSLSLSVAAQAGNMYIYKDKGGQVLLTNVNPSGNFDKFTKKVKVTYYKDSKMYDGSSDNSSSNYGSSSASSSGSRNSYDSYIRASAQRHGVDPGLIKAMMHSESAFNPNARSPVGAQGLMQLMPATARRFKVSNPWNPADNIEGSAKYIAWLMKRFNNNVEFAVAGYNAGEGNVDKYNGIPPFKETRNYVKNVMSRYHSLYKNDSGLSGSTMNASNQIANPSLSSGLQNVSYGTSSNSNSASYANSAYDALR</sequence>
<dbReference type="GO" id="GO:0000270">
    <property type="term" value="P:peptidoglycan metabolic process"/>
    <property type="evidence" value="ECO:0007669"/>
    <property type="project" value="InterPro"/>
</dbReference>
<accession>A0A2V2A2Q0</accession>
<dbReference type="AlphaFoldDB" id="A0A2V2A2Q0"/>
<dbReference type="SUPFAM" id="SSF53955">
    <property type="entry name" value="Lysozyme-like"/>
    <property type="match status" value="1"/>
</dbReference>
<dbReference type="GO" id="GO:0016020">
    <property type="term" value="C:membrane"/>
    <property type="evidence" value="ECO:0007669"/>
    <property type="project" value="InterPro"/>
</dbReference>
<dbReference type="Pfam" id="PF01464">
    <property type="entry name" value="SLT"/>
    <property type="match status" value="1"/>
</dbReference>
<dbReference type="InterPro" id="IPR023346">
    <property type="entry name" value="Lysozyme-like_dom_sf"/>
</dbReference>
<dbReference type="CDD" id="cd00254">
    <property type="entry name" value="LT-like"/>
    <property type="match status" value="1"/>
</dbReference>
<dbReference type="InterPro" id="IPR000189">
    <property type="entry name" value="Transglyc_AS"/>
</dbReference>
<feature type="chain" id="PRO_5015989930" evidence="3">
    <location>
        <begin position="40"/>
        <end position="280"/>
    </location>
</feature>
<evidence type="ECO:0000256" key="1">
    <source>
        <dbReference type="ARBA" id="ARBA00007734"/>
    </source>
</evidence>
<evidence type="ECO:0000256" key="3">
    <source>
        <dbReference type="SAM" id="SignalP"/>
    </source>
</evidence>
<protein>
    <submittedName>
        <fullName evidence="5">Transglycosylase-like protein with SLT domain</fullName>
    </submittedName>
</protein>